<protein>
    <recommendedName>
        <fullName evidence="4">protein-serine/threonine phosphatase</fullName>
        <ecNumber evidence="4">3.1.3.16</ecNumber>
    </recommendedName>
</protein>
<dbReference type="SMART" id="SM00332">
    <property type="entry name" value="PP2Cc"/>
    <property type="match status" value="1"/>
</dbReference>
<organism evidence="15 16">
    <name type="scientific">Panicum miliaceum</name>
    <name type="common">Proso millet</name>
    <name type="synonym">Broomcorn millet</name>
    <dbReference type="NCBI Taxonomy" id="4540"/>
    <lineage>
        <taxon>Eukaryota</taxon>
        <taxon>Viridiplantae</taxon>
        <taxon>Streptophyta</taxon>
        <taxon>Embryophyta</taxon>
        <taxon>Tracheophyta</taxon>
        <taxon>Spermatophyta</taxon>
        <taxon>Magnoliopsida</taxon>
        <taxon>Liliopsida</taxon>
        <taxon>Poales</taxon>
        <taxon>Poaceae</taxon>
        <taxon>PACMAD clade</taxon>
        <taxon>Panicoideae</taxon>
        <taxon>Panicodae</taxon>
        <taxon>Paniceae</taxon>
        <taxon>Panicinae</taxon>
        <taxon>Panicum</taxon>
        <taxon>Panicum sect. Panicum</taxon>
    </lineage>
</organism>
<name>A0A3L6SWL4_PANMI</name>
<evidence type="ECO:0000313" key="16">
    <source>
        <dbReference type="Proteomes" id="UP000275267"/>
    </source>
</evidence>
<dbReference type="STRING" id="4540.A0A3L6SWL4"/>
<evidence type="ECO:0000256" key="6">
    <source>
        <dbReference type="ARBA" id="ARBA00022801"/>
    </source>
</evidence>
<evidence type="ECO:0000256" key="12">
    <source>
        <dbReference type="RuleBase" id="RU003465"/>
    </source>
</evidence>
<feature type="compositionally biased region" description="Basic and acidic residues" evidence="13">
    <location>
        <begin position="188"/>
        <end position="217"/>
    </location>
</feature>
<comment type="cofactor">
    <cofactor evidence="1">
        <name>Mn(2+)</name>
        <dbReference type="ChEBI" id="CHEBI:29035"/>
    </cofactor>
</comment>
<evidence type="ECO:0000256" key="13">
    <source>
        <dbReference type="SAM" id="MobiDB-lite"/>
    </source>
</evidence>
<dbReference type="PROSITE" id="PS01032">
    <property type="entry name" value="PPM_1"/>
    <property type="match status" value="1"/>
</dbReference>
<dbReference type="SUPFAM" id="SSF81606">
    <property type="entry name" value="PP2C-like"/>
    <property type="match status" value="1"/>
</dbReference>
<dbReference type="AlphaFoldDB" id="A0A3L6SWL4"/>
<evidence type="ECO:0000256" key="8">
    <source>
        <dbReference type="ARBA" id="ARBA00022912"/>
    </source>
</evidence>
<feature type="compositionally biased region" description="Basic and acidic residues" evidence="13">
    <location>
        <begin position="1"/>
        <end position="11"/>
    </location>
</feature>
<dbReference type="CDD" id="cd00143">
    <property type="entry name" value="PP2Cc"/>
    <property type="match status" value="1"/>
</dbReference>
<evidence type="ECO:0000256" key="10">
    <source>
        <dbReference type="ARBA" id="ARBA00047761"/>
    </source>
</evidence>
<dbReference type="GO" id="GO:0004722">
    <property type="term" value="F:protein serine/threonine phosphatase activity"/>
    <property type="evidence" value="ECO:0007669"/>
    <property type="project" value="UniProtKB-EC"/>
</dbReference>
<comment type="catalytic activity">
    <reaction evidence="11">
        <text>O-phospho-L-threonyl-[protein] + H2O = L-threonyl-[protein] + phosphate</text>
        <dbReference type="Rhea" id="RHEA:47004"/>
        <dbReference type="Rhea" id="RHEA-COMP:11060"/>
        <dbReference type="Rhea" id="RHEA-COMP:11605"/>
        <dbReference type="ChEBI" id="CHEBI:15377"/>
        <dbReference type="ChEBI" id="CHEBI:30013"/>
        <dbReference type="ChEBI" id="CHEBI:43474"/>
        <dbReference type="ChEBI" id="CHEBI:61977"/>
        <dbReference type="EC" id="3.1.3.16"/>
    </reaction>
</comment>
<comment type="similarity">
    <text evidence="3 12">Belongs to the PP2C family.</text>
</comment>
<dbReference type="EMBL" id="PQIB02000003">
    <property type="protein sequence ID" value="RLN28882.1"/>
    <property type="molecule type" value="Genomic_DNA"/>
</dbReference>
<dbReference type="Pfam" id="PF00481">
    <property type="entry name" value="PP2C"/>
    <property type="match status" value="1"/>
</dbReference>
<feature type="domain" description="PPM-type phosphatase" evidence="14">
    <location>
        <begin position="235"/>
        <end position="513"/>
    </location>
</feature>
<feature type="compositionally biased region" description="Acidic residues" evidence="13">
    <location>
        <begin position="85"/>
        <end position="105"/>
    </location>
</feature>
<feature type="compositionally biased region" description="Basic residues" evidence="13">
    <location>
        <begin position="54"/>
        <end position="65"/>
    </location>
</feature>
<evidence type="ECO:0000256" key="3">
    <source>
        <dbReference type="ARBA" id="ARBA00006702"/>
    </source>
</evidence>
<dbReference type="GO" id="GO:0046872">
    <property type="term" value="F:metal ion binding"/>
    <property type="evidence" value="ECO:0007669"/>
    <property type="project" value="UniProtKB-KW"/>
</dbReference>
<feature type="compositionally biased region" description="Acidic residues" evidence="13">
    <location>
        <begin position="149"/>
        <end position="161"/>
    </location>
</feature>
<dbReference type="InterPro" id="IPR000222">
    <property type="entry name" value="PP2C_BS"/>
</dbReference>
<dbReference type="EC" id="3.1.3.16" evidence="4"/>
<evidence type="ECO:0000259" key="14">
    <source>
        <dbReference type="PROSITE" id="PS51746"/>
    </source>
</evidence>
<gene>
    <name evidence="15" type="ORF">C2845_PM05G27590</name>
</gene>
<feature type="region of interest" description="Disordered" evidence="13">
    <location>
        <begin position="1"/>
        <end position="217"/>
    </location>
</feature>
<dbReference type="InterPro" id="IPR015655">
    <property type="entry name" value="PP2C"/>
</dbReference>
<evidence type="ECO:0000256" key="11">
    <source>
        <dbReference type="ARBA" id="ARBA00048336"/>
    </source>
</evidence>
<evidence type="ECO:0000313" key="15">
    <source>
        <dbReference type="EMBL" id="RLN28882.1"/>
    </source>
</evidence>
<reference evidence="16" key="1">
    <citation type="journal article" date="2019" name="Nat. Commun.">
        <title>The genome of broomcorn millet.</title>
        <authorList>
            <person name="Zou C."/>
            <person name="Miki D."/>
            <person name="Li D."/>
            <person name="Tang Q."/>
            <person name="Xiao L."/>
            <person name="Rajput S."/>
            <person name="Deng P."/>
            <person name="Jia W."/>
            <person name="Huang R."/>
            <person name="Zhang M."/>
            <person name="Sun Y."/>
            <person name="Hu J."/>
            <person name="Fu X."/>
            <person name="Schnable P.S."/>
            <person name="Li F."/>
            <person name="Zhang H."/>
            <person name="Feng B."/>
            <person name="Zhu X."/>
            <person name="Liu R."/>
            <person name="Schnable J.C."/>
            <person name="Zhu J.-K."/>
            <person name="Zhang H."/>
        </authorList>
    </citation>
    <scope>NUCLEOTIDE SEQUENCE [LARGE SCALE GENOMIC DNA]</scope>
</reference>
<dbReference type="Proteomes" id="UP000275267">
    <property type="component" value="Unassembled WGS sequence"/>
</dbReference>
<evidence type="ECO:0000256" key="9">
    <source>
        <dbReference type="ARBA" id="ARBA00023211"/>
    </source>
</evidence>
<keyword evidence="8 12" id="KW-0904">Protein phosphatase</keyword>
<evidence type="ECO:0000256" key="7">
    <source>
        <dbReference type="ARBA" id="ARBA00022842"/>
    </source>
</evidence>
<comment type="caution">
    <text evidence="15">The sequence shown here is derived from an EMBL/GenBank/DDBJ whole genome shotgun (WGS) entry which is preliminary data.</text>
</comment>
<comment type="cofactor">
    <cofactor evidence="2">
        <name>Mg(2+)</name>
        <dbReference type="ChEBI" id="CHEBI:18420"/>
    </cofactor>
</comment>
<keyword evidence="5" id="KW-0479">Metal-binding</keyword>
<evidence type="ECO:0000256" key="5">
    <source>
        <dbReference type="ARBA" id="ARBA00022723"/>
    </source>
</evidence>
<feature type="compositionally biased region" description="Low complexity" evidence="13">
    <location>
        <begin position="12"/>
        <end position="44"/>
    </location>
</feature>
<dbReference type="InterPro" id="IPR036457">
    <property type="entry name" value="PPM-type-like_dom_sf"/>
</dbReference>
<evidence type="ECO:0000256" key="2">
    <source>
        <dbReference type="ARBA" id="ARBA00001946"/>
    </source>
</evidence>
<dbReference type="Gene3D" id="3.60.40.10">
    <property type="entry name" value="PPM-type phosphatase domain"/>
    <property type="match status" value="1"/>
</dbReference>
<keyword evidence="7" id="KW-0460">Magnesium</keyword>
<keyword evidence="6 12" id="KW-0378">Hydrolase</keyword>
<dbReference type="PANTHER" id="PTHR47992">
    <property type="entry name" value="PROTEIN PHOSPHATASE"/>
    <property type="match status" value="1"/>
</dbReference>
<keyword evidence="16" id="KW-1185">Reference proteome</keyword>
<dbReference type="OrthoDB" id="10264738at2759"/>
<evidence type="ECO:0000256" key="4">
    <source>
        <dbReference type="ARBA" id="ARBA00013081"/>
    </source>
</evidence>
<dbReference type="InterPro" id="IPR001932">
    <property type="entry name" value="PPM-type_phosphatase-like_dom"/>
</dbReference>
<proteinExistence type="inferred from homology"/>
<keyword evidence="9" id="KW-0464">Manganese</keyword>
<dbReference type="PROSITE" id="PS51746">
    <property type="entry name" value="PPM_2"/>
    <property type="match status" value="1"/>
</dbReference>
<evidence type="ECO:0000256" key="1">
    <source>
        <dbReference type="ARBA" id="ARBA00001936"/>
    </source>
</evidence>
<comment type="catalytic activity">
    <reaction evidence="10">
        <text>O-phospho-L-seryl-[protein] + H2O = L-seryl-[protein] + phosphate</text>
        <dbReference type="Rhea" id="RHEA:20629"/>
        <dbReference type="Rhea" id="RHEA-COMP:9863"/>
        <dbReference type="Rhea" id="RHEA-COMP:11604"/>
        <dbReference type="ChEBI" id="CHEBI:15377"/>
        <dbReference type="ChEBI" id="CHEBI:29999"/>
        <dbReference type="ChEBI" id="CHEBI:43474"/>
        <dbReference type="ChEBI" id="CHEBI:83421"/>
        <dbReference type="EC" id="3.1.3.16"/>
    </reaction>
</comment>
<accession>A0A3L6SWL4</accession>
<sequence length="530" mass="57573">MVYDGAVKDQESAANTASASSAVTEASGDSPAASEAAAVSARPSARPPHDKRLGVRHPLKHRRFRAGGEMMVEPGGVPPAQAVAEGEEEEETSEVEEDEAEEEASSTETEMQAADVEVSSAPAAGVQTMEVDGGEMEASPEPAVAVGDTELEAQQEEEDEVSSIAVAQGERKQEAAPATSTTVLAVEAPKEKDQDKEREEKEKRDKERERQKERERVDEVGYMSGGWKSVDGSLNCGYSSFRGKRASMEDFYDIKSSKIDDKQINLFGIFDGHGGSRAAEYLKEHLFDNLMKHPEFMKDTKLAISETYRKTDSEFLDAERNSHRDDGSTASTAVLVGDHLYVANVGDSRAVISKAGKGAAKPPHPKMPARTHAWTCPSALQNTRHRLPKAIALSEDHKPNRSDERKRIESAGGIVMWAGTWRVGGVLAMSRAFGNRLLKQFVIAEPEIQEQEISDELEFLIIASDGLWDVVPNEDAVSLVKMEEEPEAAARKLTETAFSRGSGDNITCIVVKFQHDKTSGDSPSPSGDKS</sequence>